<dbReference type="AlphaFoldDB" id="A0A5K7S950"/>
<evidence type="ECO:0000313" key="2">
    <source>
        <dbReference type="Proteomes" id="UP001193389"/>
    </source>
</evidence>
<protein>
    <submittedName>
        <fullName evidence="1">Bacteriophage protein gp37</fullName>
    </submittedName>
</protein>
<organism evidence="1 2">
    <name type="scientific">Aquipluma nitroreducens</name>
    <dbReference type="NCBI Taxonomy" id="2010828"/>
    <lineage>
        <taxon>Bacteria</taxon>
        <taxon>Pseudomonadati</taxon>
        <taxon>Bacteroidota</taxon>
        <taxon>Bacteroidia</taxon>
        <taxon>Marinilabiliales</taxon>
        <taxon>Prolixibacteraceae</taxon>
        <taxon>Aquipluma</taxon>
    </lineage>
</organism>
<keyword evidence="2" id="KW-1185">Reference proteome</keyword>
<dbReference type="Pfam" id="PF07505">
    <property type="entry name" value="DUF5131"/>
    <property type="match status" value="1"/>
</dbReference>
<dbReference type="EMBL" id="AP018694">
    <property type="protein sequence ID" value="BBE17844.1"/>
    <property type="molecule type" value="Genomic_DNA"/>
</dbReference>
<sequence>MSIHPISLGNKMDGHFKLNEIMNRNITEWSEISWNPTTGCTPISMGCANCYAIPRAEKMQFDGVSKYSGGFKLTLHPGQLSRNFDDLKPSRIFVNSMSDLFHKDVPLEFIQKVFEVIAANPKHLFLVLTKRAEIMYQYRNDLIWPSNLLMGVTVEHAEYKHRIDLLRDTKAIYKVVFFEPLLSEMGDVDLTGIQWAFIGGESGPGFRGVRSAWVRSLKDRCDSQGCTFVFKQWGGYPREKYGCRLDGIYYQDIPKVESCLG</sequence>
<reference evidence="1" key="1">
    <citation type="journal article" date="2020" name="Int. J. Syst. Evol. Microbiol.">
        <title>Aquipluma nitroreducens gen. nov. sp. nov., a novel facultatively anaerobic bacterium isolated from a freshwater lake.</title>
        <authorList>
            <person name="Watanabe M."/>
            <person name="Kojima H."/>
            <person name="Fukui M."/>
        </authorList>
    </citation>
    <scope>NUCLEOTIDE SEQUENCE</scope>
    <source>
        <strain evidence="1">MeG22</strain>
    </source>
</reference>
<accession>A0A5K7S950</accession>
<evidence type="ECO:0000313" key="1">
    <source>
        <dbReference type="EMBL" id="BBE17844.1"/>
    </source>
</evidence>
<name>A0A5K7S950_9BACT</name>
<proteinExistence type="predicted"/>
<dbReference type="InterPro" id="IPR011101">
    <property type="entry name" value="DUF5131"/>
</dbReference>
<gene>
    <name evidence="1" type="ORF">AQPE_2003</name>
</gene>
<dbReference type="Proteomes" id="UP001193389">
    <property type="component" value="Chromosome"/>
</dbReference>
<dbReference type="KEGG" id="anf:AQPE_2003"/>